<dbReference type="PANTHER" id="PTHR13099">
    <property type="entry name" value="NADH-UBIQUINONE OXIDOREDUCTASE SUBUNIT B14.5B"/>
    <property type="match status" value="1"/>
</dbReference>
<reference evidence="11 12" key="1">
    <citation type="submission" date="2019-09" db="EMBL/GenBank/DDBJ databases">
        <title>Bird 10,000 Genomes (B10K) Project - Family phase.</title>
        <authorList>
            <person name="Zhang G."/>
        </authorList>
    </citation>
    <scope>NUCLEOTIDE SEQUENCE [LARGE SCALE GENOMIC DNA]</scope>
    <source>
        <strain evidence="11">B10K-DU-002-14</strain>
        <tissue evidence="11">Muscle</tissue>
    </source>
</reference>
<dbReference type="GO" id="GO:0005743">
    <property type="term" value="C:mitochondrial inner membrane"/>
    <property type="evidence" value="ECO:0007669"/>
    <property type="project" value="UniProtKB-SubCell"/>
</dbReference>
<keyword evidence="8" id="KW-1133">Transmembrane helix</keyword>
<comment type="caution">
    <text evidence="11">The sequence shown here is derived from an EMBL/GenBank/DDBJ whole genome shotgun (WGS) entry which is preliminary data.</text>
</comment>
<dbReference type="Proteomes" id="UP000586634">
    <property type="component" value="Unassembled WGS sequence"/>
</dbReference>
<feature type="non-terminal residue" evidence="11">
    <location>
        <position position="1"/>
    </location>
</feature>
<keyword evidence="4" id="KW-0679">Respiratory chain</keyword>
<protein>
    <submittedName>
        <fullName evidence="11">NDUCR dehydrogenase</fullName>
    </submittedName>
</protein>
<keyword evidence="6" id="KW-0999">Mitochondrion inner membrane</keyword>
<evidence type="ECO:0000256" key="10">
    <source>
        <dbReference type="ARBA" id="ARBA00023136"/>
    </source>
</evidence>
<name>A0A7L1H362_9CHAR</name>
<evidence type="ECO:0000256" key="8">
    <source>
        <dbReference type="ARBA" id="ARBA00022989"/>
    </source>
</evidence>
<organism evidence="11 12">
    <name type="scientific">Nycticryphes semicollaris</name>
    <dbReference type="NCBI Taxonomy" id="227226"/>
    <lineage>
        <taxon>Eukaryota</taxon>
        <taxon>Metazoa</taxon>
        <taxon>Chordata</taxon>
        <taxon>Craniata</taxon>
        <taxon>Vertebrata</taxon>
        <taxon>Euteleostomi</taxon>
        <taxon>Archelosauria</taxon>
        <taxon>Archosauria</taxon>
        <taxon>Dinosauria</taxon>
        <taxon>Saurischia</taxon>
        <taxon>Theropoda</taxon>
        <taxon>Coelurosauria</taxon>
        <taxon>Aves</taxon>
        <taxon>Neognathae</taxon>
        <taxon>Neoaves</taxon>
        <taxon>Charadriiformes</taxon>
        <taxon>Rostratulidae</taxon>
        <taxon>Nycticryphes</taxon>
    </lineage>
</organism>
<dbReference type="EMBL" id="VXBJ01000121">
    <property type="protein sequence ID" value="NXN20673.1"/>
    <property type="molecule type" value="Genomic_DNA"/>
</dbReference>
<evidence type="ECO:0000256" key="2">
    <source>
        <dbReference type="ARBA" id="ARBA00008674"/>
    </source>
</evidence>
<dbReference type="InterPro" id="IPR009423">
    <property type="entry name" value="NDUC2"/>
</dbReference>
<evidence type="ECO:0000313" key="11">
    <source>
        <dbReference type="EMBL" id="NXN20673.1"/>
    </source>
</evidence>
<keyword evidence="5" id="KW-0812">Transmembrane</keyword>
<dbReference type="GO" id="GO:0006120">
    <property type="term" value="P:mitochondrial electron transport, NADH to ubiquinone"/>
    <property type="evidence" value="ECO:0007669"/>
    <property type="project" value="InterPro"/>
</dbReference>
<evidence type="ECO:0000256" key="5">
    <source>
        <dbReference type="ARBA" id="ARBA00022692"/>
    </source>
</evidence>
<dbReference type="Pfam" id="PF06374">
    <property type="entry name" value="NDUF_C2"/>
    <property type="match status" value="1"/>
</dbReference>
<dbReference type="OrthoDB" id="6329847at2759"/>
<dbReference type="AlphaFoldDB" id="A0A7L1H362"/>
<evidence type="ECO:0000256" key="9">
    <source>
        <dbReference type="ARBA" id="ARBA00023128"/>
    </source>
</evidence>
<keyword evidence="7" id="KW-0249">Electron transport</keyword>
<evidence type="ECO:0000256" key="3">
    <source>
        <dbReference type="ARBA" id="ARBA00022448"/>
    </source>
</evidence>
<keyword evidence="10" id="KW-0472">Membrane</keyword>
<evidence type="ECO:0000256" key="4">
    <source>
        <dbReference type="ARBA" id="ARBA00022660"/>
    </source>
</evidence>
<evidence type="ECO:0000256" key="7">
    <source>
        <dbReference type="ARBA" id="ARBA00022982"/>
    </source>
</evidence>
<comment type="similarity">
    <text evidence="2">Belongs to the complex I NDUFC2 subunit family.</text>
</comment>
<evidence type="ECO:0000256" key="6">
    <source>
        <dbReference type="ARBA" id="ARBA00022792"/>
    </source>
</evidence>
<keyword evidence="3" id="KW-0813">Transport</keyword>
<comment type="subcellular location">
    <subcellularLocation>
        <location evidence="1">Mitochondrion inner membrane</location>
        <topology evidence="1">Single-pass membrane protein</topology>
        <orientation evidence="1">Matrix side</orientation>
    </subcellularLocation>
</comment>
<keyword evidence="12" id="KW-1185">Reference proteome</keyword>
<evidence type="ECO:0000256" key="1">
    <source>
        <dbReference type="ARBA" id="ARBA00004298"/>
    </source>
</evidence>
<sequence length="63" mass="7340">GVHRQVLYTTVGWFVGYYLTKRTEYIHAKMDRELFGYIQQHPEDFKATGIKKLGILESPQPAI</sequence>
<accession>A0A7L1H362</accession>
<evidence type="ECO:0000313" key="12">
    <source>
        <dbReference type="Proteomes" id="UP000586634"/>
    </source>
</evidence>
<feature type="non-terminal residue" evidence="11">
    <location>
        <position position="63"/>
    </location>
</feature>
<dbReference type="PANTHER" id="PTHR13099:SF0">
    <property type="entry name" value="NADH DEHYDROGENASE [UBIQUINONE] 1 SUBUNIT C2-RELATED"/>
    <property type="match status" value="1"/>
</dbReference>
<proteinExistence type="inferred from homology"/>
<gene>
    <name evidence="11" type="ORF">NYCSEM_R15628</name>
</gene>
<keyword evidence="9" id="KW-0496">Mitochondrion</keyword>